<organism evidence="2 3">
    <name type="scientific">Diaphorina citri</name>
    <name type="common">Asian citrus psyllid</name>
    <dbReference type="NCBI Taxonomy" id="121845"/>
    <lineage>
        <taxon>Eukaryota</taxon>
        <taxon>Metazoa</taxon>
        <taxon>Ecdysozoa</taxon>
        <taxon>Arthropoda</taxon>
        <taxon>Hexapoda</taxon>
        <taxon>Insecta</taxon>
        <taxon>Pterygota</taxon>
        <taxon>Neoptera</taxon>
        <taxon>Paraneoptera</taxon>
        <taxon>Hemiptera</taxon>
        <taxon>Sternorrhyncha</taxon>
        <taxon>Psylloidea</taxon>
        <taxon>Psyllidae</taxon>
        <taxon>Diaphorininae</taxon>
        <taxon>Diaphorina</taxon>
    </lineage>
</organism>
<dbReference type="Proteomes" id="UP000079169">
    <property type="component" value="Unplaced"/>
</dbReference>
<evidence type="ECO:0000256" key="1">
    <source>
        <dbReference type="SAM" id="MobiDB-lite"/>
    </source>
</evidence>
<feature type="region of interest" description="Disordered" evidence="1">
    <location>
        <begin position="497"/>
        <end position="519"/>
    </location>
</feature>
<reference evidence="3" key="1">
    <citation type="submission" date="2025-08" db="UniProtKB">
        <authorList>
            <consortium name="RefSeq"/>
        </authorList>
    </citation>
    <scope>IDENTIFICATION</scope>
</reference>
<dbReference type="RefSeq" id="XP_008473417.2">
    <property type="nucleotide sequence ID" value="XM_008475195.2"/>
</dbReference>
<proteinExistence type="predicted"/>
<keyword evidence="2" id="KW-1185">Reference proteome</keyword>
<protein>
    <submittedName>
        <fullName evidence="3">Uncharacterized protein LOC103510522</fullName>
    </submittedName>
</protein>
<evidence type="ECO:0000313" key="3">
    <source>
        <dbReference type="RefSeq" id="XP_008473417.2"/>
    </source>
</evidence>
<dbReference type="KEGG" id="dci:103510522"/>
<evidence type="ECO:0000313" key="2">
    <source>
        <dbReference type="Proteomes" id="UP000079169"/>
    </source>
</evidence>
<feature type="compositionally biased region" description="Basic and acidic residues" evidence="1">
    <location>
        <begin position="272"/>
        <end position="281"/>
    </location>
</feature>
<dbReference type="PaxDb" id="121845-A0A1S3D4R2"/>
<feature type="region of interest" description="Disordered" evidence="1">
    <location>
        <begin position="262"/>
        <end position="288"/>
    </location>
</feature>
<accession>A0A1S3D4R2</accession>
<gene>
    <name evidence="3" type="primary">LOC103510522</name>
</gene>
<feature type="compositionally biased region" description="Basic and acidic residues" evidence="1">
    <location>
        <begin position="497"/>
        <end position="513"/>
    </location>
</feature>
<dbReference type="GeneID" id="103510522"/>
<sequence length="519" mass="57218">MDFYTKVTMPEAYYEAEYADKPCQDAAEGQIVADKQRVRKVNKLPEDKLVEDKLPQGGNILPQADKLSEIENKLPQADNNLPQGDKPSEGKIPKVIVDTLNVSNVNGVYRIQQNLAPIDTDEKKIAGNDVEGMPIGDVKPQEGAMKPIGDNVEEAEGEKPEPVEENAKPIEESVKPIGDNVKGNEELIPVKPIGDNIKNEELTPNEIVAHEEQVNMEDILNGVRENVMDEKKDPKTKLSDLKPLENMRNLYNIAEETRDDVGTKVGGNKVGEPNKNHESLDRNNVGEAKKGSESLAKTHNLAGKSPLDDIQIKIKLEPLEDAKVGLNKQVNSLVDLARNPICALSGLNPLSGLSPLSGLGPFRSLVDKMMPLSLRGLNGQNSPKAAQPSNFFMKYFELDPKKKELRYEYFFYQQYVNRRYNDKSALSKQPAPSASSLLLNKLLGQMLPMSLTNPLSLLNPLGALGSAQPEAARRLPIRIFINEASVAKHKRSLDAMESARARVKRDASAKNESEVSTTP</sequence>
<name>A0A1S3D4R2_DIACI</name>
<dbReference type="AlphaFoldDB" id="A0A1S3D4R2"/>